<proteinExistence type="predicted"/>
<dbReference type="EMBL" id="BLAD01000096">
    <property type="protein sequence ID" value="GES05256.1"/>
    <property type="molecule type" value="Genomic_DNA"/>
</dbReference>
<evidence type="ECO:0000259" key="1">
    <source>
        <dbReference type="Pfam" id="PF03713"/>
    </source>
</evidence>
<reference evidence="2 3" key="1">
    <citation type="submission" date="2019-10" db="EMBL/GenBank/DDBJ databases">
        <title>Whole genome shotgun sequence of Acrocarpospora corrugata NBRC 13972.</title>
        <authorList>
            <person name="Ichikawa N."/>
            <person name="Kimura A."/>
            <person name="Kitahashi Y."/>
            <person name="Komaki H."/>
            <person name="Oguchi A."/>
        </authorList>
    </citation>
    <scope>NUCLEOTIDE SEQUENCE [LARGE SCALE GENOMIC DNA]</scope>
    <source>
        <strain evidence="2 3">NBRC 13972</strain>
    </source>
</reference>
<dbReference type="Proteomes" id="UP000334990">
    <property type="component" value="Unassembled WGS sequence"/>
</dbReference>
<comment type="caution">
    <text evidence="2">The sequence shown here is derived from an EMBL/GenBank/DDBJ whole genome shotgun (WGS) entry which is preliminary data.</text>
</comment>
<evidence type="ECO:0000313" key="2">
    <source>
        <dbReference type="EMBL" id="GES05256.1"/>
    </source>
</evidence>
<dbReference type="InterPro" id="IPR012347">
    <property type="entry name" value="Ferritin-like"/>
</dbReference>
<evidence type="ECO:0000313" key="3">
    <source>
        <dbReference type="Proteomes" id="UP000334990"/>
    </source>
</evidence>
<gene>
    <name evidence="2" type="ORF">Acor_73240</name>
</gene>
<name>A0A5M3W8V1_9ACTN</name>
<dbReference type="InterPro" id="IPR005183">
    <property type="entry name" value="DUF305_CopM-like"/>
</dbReference>
<sequence>MLVAGCARPETPPAVAEPVAASTFNATDVAWLQLLIPMTEQALVLIESVPEHTANPQVIQLATAMNGEHREQLTRLRALLGRAGVPETDIHDGHDIPGIVTPDDLLILTKTRDATFDRLFAEHVGDYLRQSVLVAKGEQDSGADRETKAFAQTMSQARTGELTRLGAR</sequence>
<dbReference type="Gene3D" id="1.20.1260.10">
    <property type="match status" value="1"/>
</dbReference>
<organism evidence="2 3">
    <name type="scientific">Acrocarpospora corrugata</name>
    <dbReference type="NCBI Taxonomy" id="35763"/>
    <lineage>
        <taxon>Bacteria</taxon>
        <taxon>Bacillati</taxon>
        <taxon>Actinomycetota</taxon>
        <taxon>Actinomycetes</taxon>
        <taxon>Streptosporangiales</taxon>
        <taxon>Streptosporangiaceae</taxon>
        <taxon>Acrocarpospora</taxon>
    </lineage>
</organism>
<protein>
    <submittedName>
        <fullName evidence="2">DUF305 domain-containing protein</fullName>
    </submittedName>
</protein>
<feature type="domain" description="DUF305" evidence="1">
    <location>
        <begin position="28"/>
        <end position="165"/>
    </location>
</feature>
<accession>A0A5M3W8V1</accession>
<keyword evidence="3" id="KW-1185">Reference proteome</keyword>
<dbReference type="Pfam" id="PF03713">
    <property type="entry name" value="DUF305"/>
    <property type="match status" value="1"/>
</dbReference>
<dbReference type="AlphaFoldDB" id="A0A5M3W8V1"/>